<organism evidence="2 3">
    <name type="scientific">Eggerthella lenta</name>
    <name type="common">Eubacterium lentum</name>
    <dbReference type="NCBI Taxonomy" id="84112"/>
    <lineage>
        <taxon>Bacteria</taxon>
        <taxon>Bacillati</taxon>
        <taxon>Actinomycetota</taxon>
        <taxon>Coriobacteriia</taxon>
        <taxon>Eggerthellales</taxon>
        <taxon>Eggerthellaceae</taxon>
        <taxon>Eggerthella</taxon>
    </lineage>
</organism>
<protein>
    <submittedName>
        <fullName evidence="2">Molecular chaperone TorD family protein</fullName>
    </submittedName>
</protein>
<gene>
    <name evidence="2" type="ORF">FIC87_14285</name>
</gene>
<evidence type="ECO:0000313" key="2">
    <source>
        <dbReference type="EMBL" id="TNU88566.1"/>
    </source>
</evidence>
<evidence type="ECO:0000313" key="3">
    <source>
        <dbReference type="Proteomes" id="UP000312594"/>
    </source>
</evidence>
<dbReference type="RefSeq" id="WP_139913134.1">
    <property type="nucleotide sequence ID" value="NZ_BQNE01000001.1"/>
</dbReference>
<dbReference type="AlphaFoldDB" id="A0A5C5BPU1"/>
<dbReference type="InterPro" id="IPR036411">
    <property type="entry name" value="TorD-like_sf"/>
</dbReference>
<dbReference type="PANTHER" id="PTHR34227">
    <property type="entry name" value="CHAPERONE PROTEIN YCDY"/>
    <property type="match status" value="1"/>
</dbReference>
<keyword evidence="1" id="KW-0143">Chaperone</keyword>
<comment type="caution">
    <text evidence="2">The sequence shown here is derived from an EMBL/GenBank/DDBJ whole genome shotgun (WGS) entry which is preliminary data.</text>
</comment>
<evidence type="ECO:0000256" key="1">
    <source>
        <dbReference type="ARBA" id="ARBA00023186"/>
    </source>
</evidence>
<sequence length="238" mass="26485">MDEHIERELQRAIGLSDLAMLLAAGFEFPESRLADALVNGDFLADWCVSMADACGEVSAADEALAKRCAAAFTEGEVREDTLRREYSRLFLAPGVKVPIWPYESCFQHRASGAKGAPSLFRTRIALDVERRMHEAGVAPVDEHREPGDSVFRELEFLAHLHAQQGEALRTGNESRMAVWSVRLAEFAEEHALAWMPAFMEQVSALSRLGAYRCLGDLGTRYLAELKADVQKVSTETER</sequence>
<accession>A0A5C5BPU1</accession>
<dbReference type="Proteomes" id="UP000312594">
    <property type="component" value="Unassembled WGS sequence"/>
</dbReference>
<proteinExistence type="predicted"/>
<name>A0A5C5BPU1_EGGLN</name>
<dbReference type="SUPFAM" id="SSF89155">
    <property type="entry name" value="TorD-like"/>
    <property type="match status" value="1"/>
</dbReference>
<dbReference type="Gene3D" id="1.10.3480.10">
    <property type="entry name" value="TorD-like"/>
    <property type="match status" value="1"/>
</dbReference>
<dbReference type="EMBL" id="VEVP01000055">
    <property type="protein sequence ID" value="TNU88566.1"/>
    <property type="molecule type" value="Genomic_DNA"/>
</dbReference>
<dbReference type="InterPro" id="IPR050289">
    <property type="entry name" value="TorD/DmsD_chaperones"/>
</dbReference>
<dbReference type="PANTHER" id="PTHR34227:SF1">
    <property type="entry name" value="DIMETHYL SULFOXIDE REDUCTASE CHAPERONE-RELATED"/>
    <property type="match status" value="1"/>
</dbReference>
<dbReference type="InterPro" id="IPR020945">
    <property type="entry name" value="DMSO/NO3_reduct_chaperone"/>
</dbReference>
<dbReference type="Pfam" id="PF02613">
    <property type="entry name" value="Nitrate_red_del"/>
    <property type="match status" value="1"/>
</dbReference>
<reference evidence="2 3" key="1">
    <citation type="journal article" date="2005" name="Appl. Environ. Microbiol.">
        <title>Intestinal bacterial communities that produce active estrogen-like compounds enterodiol and enterolactone in humans.</title>
        <authorList>
            <person name="Clavel T."/>
            <person name="Henderson G."/>
            <person name="Alpert C.A."/>
            <person name="Philippe C."/>
            <person name="Rigottier-Gois L."/>
            <person name="Dore J."/>
            <person name="Blaut M."/>
        </authorList>
    </citation>
    <scope>NUCLEOTIDE SEQUENCE [LARGE SCALE GENOMIC DNA]</scope>
    <source>
        <strain evidence="2 3">SECO-MT75m2</strain>
    </source>
</reference>